<dbReference type="PATRIC" id="fig|33935.3.peg.4403"/>
<protein>
    <submittedName>
        <fullName evidence="2">Uncharacterized protein</fullName>
    </submittedName>
</protein>
<evidence type="ECO:0000313" key="3">
    <source>
        <dbReference type="Proteomes" id="UP000037977"/>
    </source>
</evidence>
<dbReference type="Proteomes" id="UP000037977">
    <property type="component" value="Unassembled WGS sequence"/>
</dbReference>
<accession>A0A0N0CUK9</accession>
<name>A0A0N0CUK9_9BACI</name>
<dbReference type="OrthoDB" id="2085574at2"/>
<keyword evidence="1" id="KW-0812">Transmembrane</keyword>
<reference evidence="2 3" key="1">
    <citation type="submission" date="2015-07" db="EMBL/GenBank/DDBJ databases">
        <title>Genome sequencing project for genomic taxonomy and phylogenomics of Bacillus-like bacteria.</title>
        <authorList>
            <person name="Liu B."/>
            <person name="Wang J."/>
            <person name="Zhu Y."/>
            <person name="Liu G."/>
            <person name="Chen Q."/>
            <person name="Chen Z."/>
            <person name="Che J."/>
            <person name="Ge C."/>
            <person name="Shi H."/>
            <person name="Pan Z."/>
            <person name="Liu X."/>
        </authorList>
    </citation>
    <scope>NUCLEOTIDE SEQUENCE [LARGE SCALE GENOMIC DNA]</scope>
    <source>
        <strain evidence="2 3">DSM 54</strain>
    </source>
</reference>
<dbReference type="RefSeq" id="WP_053996793.1">
    <property type="nucleotide sequence ID" value="NZ_CP065643.1"/>
</dbReference>
<dbReference type="EMBL" id="LGCI01000011">
    <property type="protein sequence ID" value="KOY80481.1"/>
    <property type="molecule type" value="Genomic_DNA"/>
</dbReference>
<evidence type="ECO:0000313" key="2">
    <source>
        <dbReference type="EMBL" id="KOY80481.1"/>
    </source>
</evidence>
<gene>
    <name evidence="2" type="ORF">ADM90_20810</name>
</gene>
<keyword evidence="1" id="KW-0472">Membrane</keyword>
<feature type="transmembrane region" description="Helical" evidence="1">
    <location>
        <begin position="42"/>
        <end position="60"/>
    </location>
</feature>
<proteinExistence type="predicted"/>
<keyword evidence="3" id="KW-1185">Reference proteome</keyword>
<organism evidence="2 3">
    <name type="scientific">Lysinibacillus macroides</name>
    <dbReference type="NCBI Taxonomy" id="33935"/>
    <lineage>
        <taxon>Bacteria</taxon>
        <taxon>Bacillati</taxon>
        <taxon>Bacillota</taxon>
        <taxon>Bacilli</taxon>
        <taxon>Bacillales</taxon>
        <taxon>Bacillaceae</taxon>
        <taxon>Lysinibacillus</taxon>
    </lineage>
</organism>
<sequence length="274" mass="31278">MSIKNELEKSLPTLIELSENEKAMIQAKVQQAPPSRYYWKPLLLSILAVMLIGISLLSMMQSSSPADSAAVIMEPEPEEKPVRAPLPPLTDEVKKQYYQEYVKIIDEAMASKPGMNISVVPIEQFEDDFWVTPGDFRKDIQSWVDHHLATEREKINEMLRGNPAPVITNENGHVTKKTYMYFSDILIAIEVTGNFKTAYHASRNRQIFSSVQDISTKLTEITRGAWKQTSSKATLLDGGRTIEIQIEGIFEYNTIRNEKRFTIEFYCDENGEIH</sequence>
<dbReference type="AlphaFoldDB" id="A0A0N0CUK9"/>
<keyword evidence="1" id="KW-1133">Transmembrane helix</keyword>
<comment type="caution">
    <text evidence="2">The sequence shown here is derived from an EMBL/GenBank/DDBJ whole genome shotgun (WGS) entry which is preliminary data.</text>
</comment>
<evidence type="ECO:0000256" key="1">
    <source>
        <dbReference type="SAM" id="Phobius"/>
    </source>
</evidence>